<feature type="region of interest" description="Disordered" evidence="1">
    <location>
        <begin position="1"/>
        <end position="25"/>
    </location>
</feature>
<dbReference type="HOGENOM" id="CLU_2037942_0_0_1"/>
<dbReference type="GeneID" id="19906083"/>
<feature type="compositionally biased region" description="Polar residues" evidence="1">
    <location>
        <begin position="1"/>
        <end position="14"/>
    </location>
</feature>
<sequence length="121" mass="13843">MDTLSMSRLSSGNVDKQEQPLKESVHPSKVWFRKIIEIVWKRSNLPLGTKEVGEARQNRRKSIKEKNAEMLVEGINVNTDASAEGEGAEEKEVLVQRGVDERDRKSVEVTAREVRRSRRRG</sequence>
<evidence type="ECO:0000256" key="1">
    <source>
        <dbReference type="SAM" id="MobiDB-lite"/>
    </source>
</evidence>
<evidence type="ECO:0000313" key="2">
    <source>
        <dbReference type="EMBL" id="EON69512.1"/>
    </source>
</evidence>
<accession>R7Z5S5</accession>
<name>R7Z5S5_CONA1</name>
<keyword evidence="3" id="KW-1185">Reference proteome</keyword>
<organism evidence="2 3">
    <name type="scientific">Coniosporium apollinis (strain CBS 100218)</name>
    <name type="common">Rock-inhabiting black yeast</name>
    <dbReference type="NCBI Taxonomy" id="1168221"/>
    <lineage>
        <taxon>Eukaryota</taxon>
        <taxon>Fungi</taxon>
        <taxon>Dikarya</taxon>
        <taxon>Ascomycota</taxon>
        <taxon>Pezizomycotina</taxon>
        <taxon>Dothideomycetes</taxon>
        <taxon>Dothideomycetes incertae sedis</taxon>
        <taxon>Coniosporium</taxon>
    </lineage>
</organism>
<dbReference type="RefSeq" id="XP_007784829.1">
    <property type="nucleotide sequence ID" value="XM_007786639.1"/>
</dbReference>
<gene>
    <name evidence="2" type="ORF">W97_08772</name>
</gene>
<feature type="compositionally biased region" description="Basic and acidic residues" evidence="1">
    <location>
        <begin position="15"/>
        <end position="25"/>
    </location>
</feature>
<proteinExistence type="predicted"/>
<evidence type="ECO:0000313" key="3">
    <source>
        <dbReference type="Proteomes" id="UP000016924"/>
    </source>
</evidence>
<feature type="region of interest" description="Disordered" evidence="1">
    <location>
        <begin position="78"/>
        <end position="97"/>
    </location>
</feature>
<feature type="compositionally biased region" description="Basic and acidic residues" evidence="1">
    <location>
        <begin position="88"/>
        <end position="97"/>
    </location>
</feature>
<dbReference type="EMBL" id="JH767616">
    <property type="protein sequence ID" value="EON69512.1"/>
    <property type="molecule type" value="Genomic_DNA"/>
</dbReference>
<dbReference type="AlphaFoldDB" id="R7Z5S5"/>
<reference evidence="3" key="1">
    <citation type="submission" date="2012-06" db="EMBL/GenBank/DDBJ databases">
        <title>The genome sequence of Coniosporium apollinis CBS 100218.</title>
        <authorList>
            <consortium name="The Broad Institute Genome Sequencing Platform"/>
            <person name="Cuomo C."/>
            <person name="Gorbushina A."/>
            <person name="Noack S."/>
            <person name="Walker B."/>
            <person name="Young S.K."/>
            <person name="Zeng Q."/>
            <person name="Gargeya S."/>
            <person name="Fitzgerald M."/>
            <person name="Haas B."/>
            <person name="Abouelleil A."/>
            <person name="Alvarado L."/>
            <person name="Arachchi H.M."/>
            <person name="Berlin A.M."/>
            <person name="Chapman S.B."/>
            <person name="Goldberg J."/>
            <person name="Griggs A."/>
            <person name="Gujja S."/>
            <person name="Hansen M."/>
            <person name="Howarth C."/>
            <person name="Imamovic A."/>
            <person name="Larimer J."/>
            <person name="McCowan C."/>
            <person name="Montmayeur A."/>
            <person name="Murphy C."/>
            <person name="Neiman D."/>
            <person name="Pearson M."/>
            <person name="Priest M."/>
            <person name="Roberts A."/>
            <person name="Saif S."/>
            <person name="Shea T."/>
            <person name="Sisk P."/>
            <person name="Sykes S."/>
            <person name="Wortman J."/>
            <person name="Nusbaum C."/>
            <person name="Birren B."/>
        </authorList>
    </citation>
    <scope>NUCLEOTIDE SEQUENCE [LARGE SCALE GENOMIC DNA]</scope>
    <source>
        <strain evidence="3">CBS 100218</strain>
    </source>
</reference>
<protein>
    <submittedName>
        <fullName evidence="2">Uncharacterized protein</fullName>
    </submittedName>
</protein>
<dbReference type="Proteomes" id="UP000016924">
    <property type="component" value="Unassembled WGS sequence"/>
</dbReference>